<feature type="compositionally biased region" description="Basic and acidic residues" evidence="1">
    <location>
        <begin position="85"/>
        <end position="103"/>
    </location>
</feature>
<accession>A0A383VQT3</accession>
<feature type="compositionally biased region" description="Acidic residues" evidence="1">
    <location>
        <begin position="314"/>
        <end position="329"/>
    </location>
</feature>
<dbReference type="STRING" id="3088.A0A383VQT3"/>
<feature type="compositionally biased region" description="Polar residues" evidence="1">
    <location>
        <begin position="170"/>
        <end position="180"/>
    </location>
</feature>
<protein>
    <submittedName>
        <fullName evidence="2">Uncharacterized protein</fullName>
    </submittedName>
</protein>
<reference evidence="2 3" key="1">
    <citation type="submission" date="2016-10" db="EMBL/GenBank/DDBJ databases">
        <authorList>
            <person name="Cai Z."/>
        </authorList>
    </citation>
    <scope>NUCLEOTIDE SEQUENCE [LARGE SCALE GENOMIC DNA]</scope>
</reference>
<feature type="region of interest" description="Disordered" evidence="1">
    <location>
        <begin position="227"/>
        <end position="275"/>
    </location>
</feature>
<organism evidence="2 3">
    <name type="scientific">Tetradesmus obliquus</name>
    <name type="common">Green alga</name>
    <name type="synonym">Acutodesmus obliquus</name>
    <dbReference type="NCBI Taxonomy" id="3088"/>
    <lineage>
        <taxon>Eukaryota</taxon>
        <taxon>Viridiplantae</taxon>
        <taxon>Chlorophyta</taxon>
        <taxon>core chlorophytes</taxon>
        <taxon>Chlorophyceae</taxon>
        <taxon>CS clade</taxon>
        <taxon>Sphaeropleales</taxon>
        <taxon>Scenedesmaceae</taxon>
        <taxon>Tetradesmus</taxon>
    </lineage>
</organism>
<dbReference type="Proteomes" id="UP000256970">
    <property type="component" value="Unassembled WGS sequence"/>
</dbReference>
<evidence type="ECO:0000313" key="2">
    <source>
        <dbReference type="EMBL" id="SZX67875.1"/>
    </source>
</evidence>
<dbReference type="AlphaFoldDB" id="A0A383VQT3"/>
<feature type="region of interest" description="Disordered" evidence="1">
    <location>
        <begin position="85"/>
        <end position="187"/>
    </location>
</feature>
<dbReference type="EMBL" id="FNXT01000816">
    <property type="protein sequence ID" value="SZX67875.1"/>
    <property type="molecule type" value="Genomic_DNA"/>
</dbReference>
<evidence type="ECO:0000256" key="1">
    <source>
        <dbReference type="SAM" id="MobiDB-lite"/>
    </source>
</evidence>
<sequence length="541" mass="55633">MATAVDCGADRLRDIRGECCDLCGDVCHPDAEICVAISCGRCEPLLYHQGCIEKYLKKHGFEMNRKTGFPCPRGRGKATRFPDECKGRVDKSHPIIPRNEEKKKKSLAPPINEVMAKQVKQKPDPKAKQQQQAKPPAIPRKAKPIAQQAAATVLRSGAPLRTATPPAGNVWQQAGASSAVRQAPTADDHAAASAAALAAAAELEKPKGPHVPVGLVLEEALTKAQKKNLQRRKKKQQQDVGGVDACSESGTAITDASSMDGWNDGAGSSSNAGAGSSLGTTAGAAALLSSNSFVTDIKRYQQLLGLYVGGDDSDDEDAELSEDVGDDSASDVSSAAAPAALTRPSSSLSNASTPAALPDAGSSGEHAAAAASDADDAALAAIMEQSRREYELQQEMQRQRDILSGYGAGSAFGSSAATTEQLLEQPASPPPVVLPAFSVPIAQPVVVPAAVRVAEPVPALGSFAGLGFQQQPAQPLWQQQAAVKSSTLNNAAGYGGYGVQQAAAFGMVPMAAGHGMATAAAAGGEEDDDLDSLLALCGVAG</sequence>
<keyword evidence="3" id="KW-1185">Reference proteome</keyword>
<feature type="region of interest" description="Disordered" evidence="1">
    <location>
        <begin position="314"/>
        <end position="371"/>
    </location>
</feature>
<gene>
    <name evidence="2" type="ORF">BQ4739_LOCUS8219</name>
</gene>
<feature type="compositionally biased region" description="Low complexity" evidence="1">
    <location>
        <begin position="330"/>
        <end position="349"/>
    </location>
</feature>
<name>A0A383VQT3_TETOB</name>
<feature type="compositionally biased region" description="Low complexity" evidence="1">
    <location>
        <begin position="265"/>
        <end position="275"/>
    </location>
</feature>
<evidence type="ECO:0000313" key="3">
    <source>
        <dbReference type="Proteomes" id="UP000256970"/>
    </source>
</evidence>
<proteinExistence type="predicted"/>
<feature type="compositionally biased region" description="Polar residues" evidence="1">
    <location>
        <begin position="248"/>
        <end position="257"/>
    </location>
</feature>